<evidence type="ECO:0000313" key="2">
    <source>
        <dbReference type="Proteomes" id="UP000290288"/>
    </source>
</evidence>
<evidence type="ECO:0000313" key="1">
    <source>
        <dbReference type="EMBL" id="RXW16847.1"/>
    </source>
</evidence>
<dbReference type="EMBL" id="SDEE01000396">
    <property type="protein sequence ID" value="RXW16847.1"/>
    <property type="molecule type" value="Genomic_DNA"/>
</dbReference>
<name>A0A4Q2DB16_9AGAR</name>
<organism evidence="1 2">
    <name type="scientific">Candolleomyces aberdarensis</name>
    <dbReference type="NCBI Taxonomy" id="2316362"/>
    <lineage>
        <taxon>Eukaryota</taxon>
        <taxon>Fungi</taxon>
        <taxon>Dikarya</taxon>
        <taxon>Basidiomycota</taxon>
        <taxon>Agaricomycotina</taxon>
        <taxon>Agaricomycetes</taxon>
        <taxon>Agaricomycetidae</taxon>
        <taxon>Agaricales</taxon>
        <taxon>Agaricineae</taxon>
        <taxon>Psathyrellaceae</taxon>
        <taxon>Candolleomyces</taxon>
    </lineage>
</organism>
<reference evidence="1 2" key="1">
    <citation type="submission" date="2019-01" db="EMBL/GenBank/DDBJ databases">
        <title>Draft genome sequence of Psathyrella aberdarensis IHI B618.</title>
        <authorList>
            <person name="Buettner E."/>
            <person name="Kellner H."/>
        </authorList>
    </citation>
    <scope>NUCLEOTIDE SEQUENCE [LARGE SCALE GENOMIC DNA]</scope>
    <source>
        <strain evidence="1 2">IHI B618</strain>
    </source>
</reference>
<gene>
    <name evidence="1" type="ORF">EST38_g9006</name>
</gene>
<keyword evidence="2" id="KW-1185">Reference proteome</keyword>
<comment type="caution">
    <text evidence="1">The sequence shown here is derived from an EMBL/GenBank/DDBJ whole genome shotgun (WGS) entry which is preliminary data.</text>
</comment>
<protein>
    <recommendedName>
        <fullName evidence="3">F-box domain-containing protein</fullName>
    </recommendedName>
</protein>
<dbReference type="Proteomes" id="UP000290288">
    <property type="component" value="Unassembled WGS sequence"/>
</dbReference>
<proteinExistence type="predicted"/>
<evidence type="ECO:0008006" key="3">
    <source>
        <dbReference type="Google" id="ProtNLM"/>
    </source>
</evidence>
<dbReference type="AlphaFoldDB" id="A0A4Q2DB16"/>
<dbReference type="OrthoDB" id="10408973at2759"/>
<sequence>MSSTRSTVLGSLPTAPVSLVPGSGPLLAVHECAQCDKPHPNPNFLAYTDVPPEVIEHVLGSITDPLDMYKLSRLCTKFKALAIYVLHGRLSKVLDTFGIADKPGYLRLLQRNGIYWAGPALLPVLFPDVASPYSCRMEIHVHNRPQVLAALIDHLHASGYGSDEMYDGSQKIETFSSQSLKYPYFGRTLRRIWRLTKEVRGVLKEVIIFVSKSEVTGFLSITEYPTTLLMIYTDGINFHVLYPYLTGHRRGLINLPYPRRASPVATGRSIASTCATTTLTAPSAFVTKQTTAASLLAAPWTTLTSILTAGEIHLVLYFDHTFPVSTRLYLFGGFDAALPA</sequence>
<accession>A0A4Q2DB16</accession>